<evidence type="ECO:0000256" key="6">
    <source>
        <dbReference type="RuleBase" id="RU003345"/>
    </source>
</evidence>
<dbReference type="PIRSF" id="PIRSF036492">
    <property type="entry name" value="ALDH"/>
    <property type="match status" value="1"/>
</dbReference>
<keyword evidence="10" id="KW-1185">Reference proteome</keyword>
<evidence type="ECO:0000256" key="4">
    <source>
        <dbReference type="PIRNR" id="PIRNR036492"/>
    </source>
</evidence>
<evidence type="ECO:0000256" key="7">
    <source>
        <dbReference type="SAM" id="MobiDB-lite"/>
    </source>
</evidence>
<dbReference type="InterPro" id="IPR016161">
    <property type="entry name" value="Ald_DH/histidinol_DH"/>
</dbReference>
<dbReference type="CDD" id="cd07134">
    <property type="entry name" value="ALDH_AlkH-like"/>
    <property type="match status" value="1"/>
</dbReference>
<evidence type="ECO:0000256" key="1">
    <source>
        <dbReference type="ARBA" id="ARBA00009986"/>
    </source>
</evidence>
<proteinExistence type="inferred from homology"/>
<name>A0ABU2WLP3_9GAMM</name>
<dbReference type="Gene3D" id="3.40.605.10">
    <property type="entry name" value="Aldehyde Dehydrogenase, Chain A, domain 1"/>
    <property type="match status" value="1"/>
</dbReference>
<dbReference type="RefSeq" id="WP_311366212.1">
    <property type="nucleotide sequence ID" value="NZ_JAVRIC010000027.1"/>
</dbReference>
<organism evidence="9 10">
    <name type="scientific">Banduia mediterranea</name>
    <dbReference type="NCBI Taxonomy" id="3075609"/>
    <lineage>
        <taxon>Bacteria</taxon>
        <taxon>Pseudomonadati</taxon>
        <taxon>Pseudomonadota</taxon>
        <taxon>Gammaproteobacteria</taxon>
        <taxon>Nevskiales</taxon>
        <taxon>Algiphilaceae</taxon>
        <taxon>Banduia</taxon>
    </lineage>
</organism>
<dbReference type="PROSITE" id="PS00687">
    <property type="entry name" value="ALDEHYDE_DEHYDR_GLU"/>
    <property type="match status" value="1"/>
</dbReference>
<dbReference type="Gene3D" id="3.40.309.10">
    <property type="entry name" value="Aldehyde Dehydrogenase, Chain A, domain 2"/>
    <property type="match status" value="1"/>
</dbReference>
<dbReference type="InterPro" id="IPR016160">
    <property type="entry name" value="Ald_DH_CS_CYS"/>
</dbReference>
<dbReference type="InterPro" id="IPR015590">
    <property type="entry name" value="Aldehyde_DH_dom"/>
</dbReference>
<dbReference type="Proteomes" id="UP001254608">
    <property type="component" value="Unassembled WGS sequence"/>
</dbReference>
<evidence type="ECO:0000256" key="3">
    <source>
        <dbReference type="ARBA" id="ARBA00023027"/>
    </source>
</evidence>
<reference evidence="9 10" key="1">
    <citation type="submission" date="2023-09" db="EMBL/GenBank/DDBJ databases">
        <authorList>
            <person name="Rey-Velasco X."/>
        </authorList>
    </citation>
    <scope>NUCLEOTIDE SEQUENCE [LARGE SCALE GENOMIC DNA]</scope>
    <source>
        <strain evidence="9 10">W345</strain>
    </source>
</reference>
<evidence type="ECO:0000313" key="9">
    <source>
        <dbReference type="EMBL" id="MDT0498800.1"/>
    </source>
</evidence>
<evidence type="ECO:0000256" key="5">
    <source>
        <dbReference type="PROSITE-ProRule" id="PRU10007"/>
    </source>
</evidence>
<dbReference type="InterPro" id="IPR012394">
    <property type="entry name" value="Aldehyde_DH_NAD(P)"/>
</dbReference>
<dbReference type="Pfam" id="PF00171">
    <property type="entry name" value="Aldedh"/>
    <property type="match status" value="1"/>
</dbReference>
<evidence type="ECO:0000256" key="2">
    <source>
        <dbReference type="ARBA" id="ARBA00023002"/>
    </source>
</evidence>
<evidence type="ECO:0000313" key="10">
    <source>
        <dbReference type="Proteomes" id="UP001254608"/>
    </source>
</evidence>
<keyword evidence="2 4" id="KW-0560">Oxidoreductase</keyword>
<dbReference type="PROSITE" id="PS00070">
    <property type="entry name" value="ALDEHYDE_DEHYDR_CYS"/>
    <property type="match status" value="1"/>
</dbReference>
<dbReference type="EMBL" id="JAVRIC010000027">
    <property type="protein sequence ID" value="MDT0498800.1"/>
    <property type="molecule type" value="Genomic_DNA"/>
</dbReference>
<feature type="region of interest" description="Disordered" evidence="7">
    <location>
        <begin position="1"/>
        <end position="22"/>
    </location>
</feature>
<dbReference type="InterPro" id="IPR016162">
    <property type="entry name" value="Ald_DH_N"/>
</dbReference>
<dbReference type="PANTHER" id="PTHR43570">
    <property type="entry name" value="ALDEHYDE DEHYDROGENASE"/>
    <property type="match status" value="1"/>
</dbReference>
<evidence type="ECO:0000259" key="8">
    <source>
        <dbReference type="Pfam" id="PF00171"/>
    </source>
</evidence>
<feature type="domain" description="Aldehyde dehydrogenase" evidence="8">
    <location>
        <begin position="19"/>
        <end position="455"/>
    </location>
</feature>
<dbReference type="PANTHER" id="PTHR43570:SF20">
    <property type="entry name" value="ALDEHYDE DEHYDROGENASE ALDX-RELATED"/>
    <property type="match status" value="1"/>
</dbReference>
<dbReference type="InterPro" id="IPR029510">
    <property type="entry name" value="Ald_DH_CS_GLU"/>
</dbReference>
<keyword evidence="3" id="KW-0520">NAD</keyword>
<dbReference type="InterPro" id="IPR016163">
    <property type="entry name" value="Ald_DH_C"/>
</dbReference>
<protein>
    <recommendedName>
        <fullName evidence="4">Aldehyde dehydrogenase</fullName>
    </recommendedName>
</protein>
<comment type="caution">
    <text evidence="9">The sequence shown here is derived from an EMBL/GenBank/DDBJ whole genome shotgun (WGS) entry which is preliminary data.</text>
</comment>
<accession>A0ABU2WLP3</accession>
<sequence>MNTVVSHLPNAAPDTTEPSEQPDLQAAFAKQRDTALRLRTSTPAERIAKIKRLLEAVQSYMPQWYEAGEADFKKPPAEMDLTEILPVVSEARDAMRHLKKWMKPHKVRPTRMMLGNSAWVQCEPKGRCLIISPWNYPVNLTFGPLISAIAAGNTAIIKPSEMTPHLSALMGKIVREVFPEDEVALFEGDAGTSQALLDLPFDHIFFTGSPAIGKVVMAAAAKHLSSVTLELGGKSPTIVDETANLKAAARNVLWGKYTNNGQTCIAPDHIYVHESVREAFIGHCVQALEQAYGKTAADQLQSRSLARVVNQRHTQRIGGLLDDARQQGAKVLFGGDVQVNECFIAPTLLGDIPRSARIMDEEIFGPILPIISYTDLDAVIAEINAQPKPLALYVWSKSELNIHKLLHNTSSGGACINMTVMQFVHGNLPFGGVNNSGIGNAHSEYGFKAFSHERAVLRARVPAAFLFYPPYTKTTSKIVKLLLKIL</sequence>
<gene>
    <name evidence="9" type="ORF">RM530_15730</name>
</gene>
<comment type="similarity">
    <text evidence="1 4 6">Belongs to the aldehyde dehydrogenase family.</text>
</comment>
<feature type="active site" evidence="5">
    <location>
        <position position="230"/>
    </location>
</feature>
<dbReference type="SUPFAM" id="SSF53720">
    <property type="entry name" value="ALDH-like"/>
    <property type="match status" value="1"/>
</dbReference>